<evidence type="ECO:0000259" key="5">
    <source>
        <dbReference type="Pfam" id="PF17390"/>
    </source>
</evidence>
<dbReference type="PANTHER" id="PTHR33307:SF6">
    <property type="entry name" value="ALPHA-RHAMNOSIDASE (EUROFUNG)-RELATED"/>
    <property type="match status" value="1"/>
</dbReference>
<evidence type="ECO:0000259" key="4">
    <source>
        <dbReference type="Pfam" id="PF17389"/>
    </source>
</evidence>
<organism evidence="6 7">
    <name type="scientific">Arenivirga flava</name>
    <dbReference type="NCBI Taxonomy" id="1930060"/>
    <lineage>
        <taxon>Bacteria</taxon>
        <taxon>Bacillati</taxon>
        <taxon>Actinomycetota</taxon>
        <taxon>Actinomycetes</taxon>
        <taxon>Micrococcales</taxon>
        <taxon>Microbacteriaceae</taxon>
        <taxon>Arenivirga</taxon>
    </lineage>
</organism>
<dbReference type="InterPro" id="IPR016007">
    <property type="entry name" value="Alpha_rhamnosid"/>
</dbReference>
<dbReference type="Gene3D" id="2.60.420.10">
    <property type="entry name" value="Maltose phosphorylase, domain 3"/>
    <property type="match status" value="1"/>
</dbReference>
<keyword evidence="7" id="KW-1185">Reference proteome</keyword>
<dbReference type="SUPFAM" id="SSF48208">
    <property type="entry name" value="Six-hairpin glycosidases"/>
    <property type="match status" value="1"/>
</dbReference>
<gene>
    <name evidence="6" type="ORF">GCM10025874_22500</name>
</gene>
<dbReference type="Pfam" id="PF17390">
    <property type="entry name" value="Bac_rhamnosid_C"/>
    <property type="match status" value="1"/>
</dbReference>
<accession>A0AA37XCY4</accession>
<dbReference type="PANTHER" id="PTHR33307">
    <property type="entry name" value="ALPHA-RHAMNOSIDASE (EUROFUNG)"/>
    <property type="match status" value="1"/>
</dbReference>
<evidence type="ECO:0000256" key="3">
    <source>
        <dbReference type="ARBA" id="ARBA00022801"/>
    </source>
</evidence>
<dbReference type="InterPro" id="IPR035396">
    <property type="entry name" value="Bac_rhamnosid6H"/>
</dbReference>
<feature type="domain" description="Alpha-L-rhamnosidase six-hairpin glycosidase" evidence="4">
    <location>
        <begin position="2"/>
        <end position="238"/>
    </location>
</feature>
<protein>
    <recommendedName>
        <fullName evidence="2">alpha-L-rhamnosidase</fullName>
        <ecNumber evidence="2">3.2.1.40</ecNumber>
    </recommendedName>
</protein>
<dbReference type="AlphaFoldDB" id="A0AA37XCY4"/>
<evidence type="ECO:0000313" key="6">
    <source>
        <dbReference type="EMBL" id="GMA28997.1"/>
    </source>
</evidence>
<dbReference type="Gene3D" id="1.50.10.10">
    <property type="match status" value="1"/>
</dbReference>
<feature type="domain" description="Alpha-L-rhamnosidase C-terminal" evidence="5">
    <location>
        <begin position="240"/>
        <end position="307"/>
    </location>
</feature>
<dbReference type="InterPro" id="IPR035398">
    <property type="entry name" value="Bac_rhamnosid_C"/>
</dbReference>
<name>A0AA37XCY4_9MICO</name>
<dbReference type="Proteomes" id="UP001157160">
    <property type="component" value="Unassembled WGS sequence"/>
</dbReference>
<sequence>MLHQRFGDVRILEQQYPSAKAWVDLIIGLAGDDRLWNTGFQLGDWLDPAAPPHDPAAGLTDKHLVASAYLVHSTRTLAETAARIGSPRDAEHYAAIAEEARLAFVAEYVRDDGSMTSDAQTAYALAIVFDLIRGEQAQLAGSRLAQLVRDGGNRIATGFAGTPVITDALTMTGHIDTAYDLLLERGCPSWLYTVDQGATTIWERWDSMLPDGTVNPGEMTSFNHYALGAVADWMHRDIAGLAPTAPGYRTVRVRPTPGGGLTSASAEHESPYGRIAVAWRIVETRFELEVTLPTGVSGHVELPDGTSLAVASGTLIATCELLAPPGAVGAGPLHR</sequence>
<dbReference type="InterPro" id="IPR012341">
    <property type="entry name" value="6hp_glycosidase-like_sf"/>
</dbReference>
<dbReference type="GO" id="GO:0005975">
    <property type="term" value="P:carbohydrate metabolic process"/>
    <property type="evidence" value="ECO:0007669"/>
    <property type="project" value="InterPro"/>
</dbReference>
<dbReference type="GO" id="GO:0030596">
    <property type="term" value="F:alpha-L-rhamnosidase activity"/>
    <property type="evidence" value="ECO:0007669"/>
    <property type="project" value="UniProtKB-EC"/>
</dbReference>
<evidence type="ECO:0000256" key="2">
    <source>
        <dbReference type="ARBA" id="ARBA00012652"/>
    </source>
</evidence>
<evidence type="ECO:0000256" key="1">
    <source>
        <dbReference type="ARBA" id="ARBA00001445"/>
    </source>
</evidence>
<comment type="catalytic activity">
    <reaction evidence="1">
        <text>Hydrolysis of terminal non-reducing alpha-L-rhamnose residues in alpha-L-rhamnosides.</text>
        <dbReference type="EC" id="3.2.1.40"/>
    </reaction>
</comment>
<evidence type="ECO:0000313" key="7">
    <source>
        <dbReference type="Proteomes" id="UP001157160"/>
    </source>
</evidence>
<dbReference type="EC" id="3.2.1.40" evidence="2"/>
<reference evidence="6 7" key="1">
    <citation type="journal article" date="2014" name="Int. J. Syst. Evol. Microbiol.">
        <title>Complete genome sequence of Corynebacterium casei LMG S-19264T (=DSM 44701T), isolated from a smear-ripened cheese.</title>
        <authorList>
            <consortium name="US DOE Joint Genome Institute (JGI-PGF)"/>
            <person name="Walter F."/>
            <person name="Albersmeier A."/>
            <person name="Kalinowski J."/>
            <person name="Ruckert C."/>
        </authorList>
    </citation>
    <scope>NUCLEOTIDE SEQUENCE [LARGE SCALE GENOMIC DNA]</scope>
    <source>
        <strain evidence="6 7">NBRC 112289</strain>
    </source>
</reference>
<proteinExistence type="predicted"/>
<comment type="caution">
    <text evidence="6">The sequence shown here is derived from an EMBL/GenBank/DDBJ whole genome shotgun (WGS) entry which is preliminary data.</text>
</comment>
<keyword evidence="3" id="KW-0378">Hydrolase</keyword>
<dbReference type="Pfam" id="PF17389">
    <property type="entry name" value="Bac_rhamnosid6H"/>
    <property type="match status" value="1"/>
</dbReference>
<dbReference type="EMBL" id="BSUL01000001">
    <property type="protein sequence ID" value="GMA28997.1"/>
    <property type="molecule type" value="Genomic_DNA"/>
</dbReference>
<dbReference type="InterPro" id="IPR008928">
    <property type="entry name" value="6-hairpin_glycosidase_sf"/>
</dbReference>